<evidence type="ECO:0000313" key="3">
    <source>
        <dbReference type="Proteomes" id="UP000199197"/>
    </source>
</evidence>
<feature type="domain" description="ARG and Rhodanese-Phosphatase-superfamily-associated" evidence="1">
    <location>
        <begin position="9"/>
        <end position="298"/>
    </location>
</feature>
<dbReference type="Proteomes" id="UP000199197">
    <property type="component" value="Unassembled WGS sequence"/>
</dbReference>
<evidence type="ECO:0000313" key="2">
    <source>
        <dbReference type="EMBL" id="CUT04997.1"/>
    </source>
</evidence>
<accession>A0A0P1P0G2</accession>
<gene>
    <name evidence="2" type="ORF">JGI23_01858</name>
</gene>
<protein>
    <recommendedName>
        <fullName evidence="1">ARG and Rhodanese-Phosphatase-superfamily-associated domain-containing protein</fullName>
    </recommendedName>
</protein>
<reference evidence="3" key="1">
    <citation type="submission" date="2015-11" db="EMBL/GenBank/DDBJ databases">
        <authorList>
            <person name="Varghese N."/>
        </authorList>
    </citation>
    <scope>NUCLEOTIDE SEQUENCE [LARGE SCALE GENOMIC DNA]</scope>
    <source>
        <strain evidence="3">JGI-23</strain>
    </source>
</reference>
<dbReference type="InterPro" id="IPR046699">
    <property type="entry name" value="ARPP-1"/>
</dbReference>
<keyword evidence="3" id="KW-1185">Reference proteome</keyword>
<proteinExistence type="predicted"/>
<evidence type="ECO:0000259" key="1">
    <source>
        <dbReference type="Pfam" id="PF20208"/>
    </source>
</evidence>
<name>A0A0P1P0G2_9BACT</name>
<sequence>MLKIDFFNQVRIGEPKSYENMTVYPIFALNDGNVKYLTLAEALSKKLVKITEVSESGVVNELKVENFADVPILMLDGEELVGAKQNRTLNTTVLIKEKSTTFIPVSCVEQGRWSYRSREFVKHKFMVPFKLRAKKAASVTESIKSSGRFYAHQGMVWEEVAFFISSAGASSNTFAIDDAYNVIEERRSDYFNAFRYEDGQNGIIVLIDGVIVGVDYVSLKNAYKIYHDGLIAGYILSAISEKRIRKGYETIEDLINDFKNYKWESVKSVGLGDDVRFKNNNYTCAGLIYQDEIIHLAILNLTSDEFLTRRSRGGYLWF</sequence>
<dbReference type="Pfam" id="PF20208">
    <property type="entry name" value="ARPP-1"/>
    <property type="match status" value="1"/>
</dbReference>
<dbReference type="OrthoDB" id="9796904at2"/>
<dbReference type="EMBL" id="CZVW01000031">
    <property type="protein sequence ID" value="CUT04997.1"/>
    <property type="molecule type" value="Genomic_DNA"/>
</dbReference>
<dbReference type="RefSeq" id="WP_092351079.1">
    <property type="nucleotide sequence ID" value="NZ_CZVW01000031.1"/>
</dbReference>
<dbReference type="AlphaFoldDB" id="A0A0P1P0G2"/>
<organism evidence="2 3">
    <name type="scientific">Candidatus Chryseopegocella kryptomonas</name>
    <dbReference type="NCBI Taxonomy" id="1633643"/>
    <lineage>
        <taxon>Bacteria</taxon>
        <taxon>Pseudomonadati</taxon>
        <taxon>Candidatus Kryptoniota</taxon>
        <taxon>Candidatus Chryseopegocella</taxon>
    </lineage>
</organism>